<evidence type="ECO:0000259" key="1">
    <source>
        <dbReference type="Pfam" id="PF00557"/>
    </source>
</evidence>
<dbReference type="PANTHER" id="PTHR46112">
    <property type="entry name" value="AMINOPEPTIDASE"/>
    <property type="match status" value="1"/>
</dbReference>
<reference evidence="3" key="1">
    <citation type="submission" date="2018-05" db="EMBL/GenBank/DDBJ databases">
        <authorList>
            <person name="Lanie J.A."/>
            <person name="Ng W.-L."/>
            <person name="Kazmierczak K.M."/>
            <person name="Andrzejewski T.M."/>
            <person name="Davidsen T.M."/>
            <person name="Wayne K.J."/>
            <person name="Tettelin H."/>
            <person name="Glass J.I."/>
            <person name="Rusch D."/>
            <person name="Podicherti R."/>
            <person name="Tsui H.-C.T."/>
            <person name="Winkler M.E."/>
        </authorList>
    </citation>
    <scope>NUCLEOTIDE SEQUENCE</scope>
</reference>
<gene>
    <name evidence="3" type="ORF">METZ01_LOCUS55676</name>
</gene>
<evidence type="ECO:0000259" key="2">
    <source>
        <dbReference type="Pfam" id="PF01321"/>
    </source>
</evidence>
<evidence type="ECO:0008006" key="4">
    <source>
        <dbReference type="Google" id="ProtNLM"/>
    </source>
</evidence>
<dbReference type="InterPro" id="IPR036005">
    <property type="entry name" value="Creatinase/aminopeptidase-like"/>
</dbReference>
<dbReference type="Gene3D" id="3.40.350.10">
    <property type="entry name" value="Creatinase/prolidase N-terminal domain"/>
    <property type="match status" value="1"/>
</dbReference>
<dbReference type="Pfam" id="PF00557">
    <property type="entry name" value="Peptidase_M24"/>
    <property type="match status" value="1"/>
</dbReference>
<dbReference type="CDD" id="cd01066">
    <property type="entry name" value="APP_MetAP"/>
    <property type="match status" value="1"/>
</dbReference>
<dbReference type="EMBL" id="UINC01003044">
    <property type="protein sequence ID" value="SVA02822.1"/>
    <property type="molecule type" value="Genomic_DNA"/>
</dbReference>
<dbReference type="Pfam" id="PF01321">
    <property type="entry name" value="Creatinase_N"/>
    <property type="match status" value="1"/>
</dbReference>
<protein>
    <recommendedName>
        <fullName evidence="4">Peptidase M24 domain-containing protein</fullName>
    </recommendedName>
</protein>
<dbReference type="InterPro" id="IPR029149">
    <property type="entry name" value="Creatin/AminoP/Spt16_N"/>
</dbReference>
<accession>A0A381SFH2</accession>
<dbReference type="InterPro" id="IPR000587">
    <property type="entry name" value="Creatinase_N"/>
</dbReference>
<dbReference type="InterPro" id="IPR050659">
    <property type="entry name" value="Peptidase_M24B"/>
</dbReference>
<dbReference type="Gene3D" id="3.90.230.10">
    <property type="entry name" value="Creatinase/methionine aminopeptidase superfamily"/>
    <property type="match status" value="1"/>
</dbReference>
<organism evidence="3">
    <name type="scientific">marine metagenome</name>
    <dbReference type="NCBI Taxonomy" id="408172"/>
    <lineage>
        <taxon>unclassified sequences</taxon>
        <taxon>metagenomes</taxon>
        <taxon>ecological metagenomes</taxon>
    </lineage>
</organism>
<sequence length="372" mass="41967">MEHEVFTKLRAEMKQQGFDALVALTPDNVTYTAGVLIPSHVVNRFRRTISILAGNNFSAQIVVDVEENLAREFSRFSNIHSYNQFTENPSDLLADLLEDAGIGSGRIAIELDFMPAMDYVRLIERLPQATFEHARDIYFHVRMTKTDEEIERLTEVGVMTEKVIAEILDGIHPGETEKEVGARIADKMLRLGADHVRYHVGSGVRSGITNCDPTDKIIEKNDVLRIEVLGDHNNYRSNVTRTAVVGKPTQEQKDIWAVLIEAKSKCESILRPGIQVPDLYQTYVNACRSGGIEPTLKFLGHGIGLTIHEEPYITDTRKYPLGPNMTHTMEPLFMIPGKMGFHVEDMYRITDSGFSRITGELLPNHDLIEIEF</sequence>
<dbReference type="SUPFAM" id="SSF53092">
    <property type="entry name" value="Creatinase/prolidase N-terminal domain"/>
    <property type="match status" value="1"/>
</dbReference>
<proteinExistence type="predicted"/>
<dbReference type="AlphaFoldDB" id="A0A381SFH2"/>
<dbReference type="InterPro" id="IPR000994">
    <property type="entry name" value="Pept_M24"/>
</dbReference>
<dbReference type="PANTHER" id="PTHR46112:SF2">
    <property type="entry name" value="XAA-PRO AMINOPEPTIDASE P-RELATED"/>
    <property type="match status" value="1"/>
</dbReference>
<evidence type="ECO:0000313" key="3">
    <source>
        <dbReference type="EMBL" id="SVA02822.1"/>
    </source>
</evidence>
<name>A0A381SFH2_9ZZZZ</name>
<dbReference type="SUPFAM" id="SSF55920">
    <property type="entry name" value="Creatinase/aminopeptidase"/>
    <property type="match status" value="1"/>
</dbReference>
<feature type="domain" description="Creatinase N-terminal" evidence="2">
    <location>
        <begin position="7"/>
        <end position="143"/>
    </location>
</feature>
<feature type="domain" description="Peptidase M24" evidence="1">
    <location>
        <begin position="152"/>
        <end position="351"/>
    </location>
</feature>